<gene>
    <name evidence="1" type="ORF">EV182_005795</name>
</gene>
<reference evidence="1" key="1">
    <citation type="submission" date="2022-06" db="EMBL/GenBank/DDBJ databases">
        <title>Phylogenomic reconstructions and comparative analyses of Kickxellomycotina fungi.</title>
        <authorList>
            <person name="Reynolds N.K."/>
            <person name="Stajich J.E."/>
            <person name="Barry K."/>
            <person name="Grigoriev I.V."/>
            <person name="Crous P."/>
            <person name="Smith M.E."/>
        </authorList>
    </citation>
    <scope>NUCLEOTIDE SEQUENCE</scope>
    <source>
        <strain evidence="1">RSA 2271</strain>
    </source>
</reference>
<keyword evidence="2" id="KW-1185">Reference proteome</keyword>
<proteinExistence type="predicted"/>
<accession>A0ACC1H9S4</accession>
<organism evidence="1 2">
    <name type="scientific">Spiromyces aspiralis</name>
    <dbReference type="NCBI Taxonomy" id="68401"/>
    <lineage>
        <taxon>Eukaryota</taxon>
        <taxon>Fungi</taxon>
        <taxon>Fungi incertae sedis</taxon>
        <taxon>Zoopagomycota</taxon>
        <taxon>Kickxellomycotina</taxon>
        <taxon>Kickxellomycetes</taxon>
        <taxon>Kickxellales</taxon>
        <taxon>Kickxellaceae</taxon>
        <taxon>Spiromyces</taxon>
    </lineage>
</organism>
<evidence type="ECO:0000313" key="2">
    <source>
        <dbReference type="Proteomes" id="UP001145114"/>
    </source>
</evidence>
<comment type="caution">
    <text evidence="1">The sequence shown here is derived from an EMBL/GenBank/DDBJ whole genome shotgun (WGS) entry which is preliminary data.</text>
</comment>
<dbReference type="Proteomes" id="UP001145114">
    <property type="component" value="Unassembled WGS sequence"/>
</dbReference>
<protein>
    <submittedName>
        <fullName evidence="1">Uncharacterized protein</fullName>
    </submittedName>
</protein>
<dbReference type="EMBL" id="JAMZIH010007321">
    <property type="protein sequence ID" value="KAJ1673147.1"/>
    <property type="molecule type" value="Genomic_DNA"/>
</dbReference>
<evidence type="ECO:0000313" key="1">
    <source>
        <dbReference type="EMBL" id="KAJ1673147.1"/>
    </source>
</evidence>
<sequence length="225" mass="24963">MLFLGFALSLYACLELAAMVATYRSHRRSVATRGSTNSSQQFRLAHIYAQSFPDLRSQVASNEGGAADFGALRVEAQSQGYAYPFILQRWSASSSGEEAADSESKAEDDRYRLSIRRLDIEHHQQLMQGLAQHDSLRSYGRKQPQGTGRMLRDMRGRYLASRSGTRRSYWAFTGRHQSAVGDGNNLIVAADGSDGGSDGISDDVRRGQWNYTIEDGLLIPDVSDR</sequence>
<name>A0ACC1H9S4_9FUNG</name>
<feature type="non-terminal residue" evidence="1">
    <location>
        <position position="225"/>
    </location>
</feature>